<feature type="compositionally biased region" description="Basic and acidic residues" evidence="4">
    <location>
        <begin position="407"/>
        <end position="420"/>
    </location>
</feature>
<evidence type="ECO:0000313" key="5">
    <source>
        <dbReference type="EMBL" id="KAH7529014.1"/>
    </source>
</evidence>
<dbReference type="GO" id="GO:0009903">
    <property type="term" value="P:chloroplast avoidance movement"/>
    <property type="evidence" value="ECO:0007669"/>
    <property type="project" value="TreeGrafter"/>
</dbReference>
<evidence type="ECO:0000256" key="3">
    <source>
        <dbReference type="SAM" id="Coils"/>
    </source>
</evidence>
<evidence type="ECO:0000313" key="6">
    <source>
        <dbReference type="Proteomes" id="UP000813462"/>
    </source>
</evidence>
<evidence type="ECO:0000256" key="2">
    <source>
        <dbReference type="ARBA" id="ARBA00023054"/>
    </source>
</evidence>
<feature type="region of interest" description="Disordered" evidence="4">
    <location>
        <begin position="406"/>
        <end position="452"/>
    </location>
</feature>
<dbReference type="GO" id="GO:0009904">
    <property type="term" value="P:chloroplast accumulation movement"/>
    <property type="evidence" value="ECO:0007669"/>
    <property type="project" value="TreeGrafter"/>
</dbReference>
<organism evidence="5 6">
    <name type="scientific">Ziziphus jujuba var. spinosa</name>
    <dbReference type="NCBI Taxonomy" id="714518"/>
    <lineage>
        <taxon>Eukaryota</taxon>
        <taxon>Viridiplantae</taxon>
        <taxon>Streptophyta</taxon>
        <taxon>Embryophyta</taxon>
        <taxon>Tracheophyta</taxon>
        <taxon>Spermatophyta</taxon>
        <taxon>Magnoliopsida</taxon>
        <taxon>eudicotyledons</taxon>
        <taxon>Gunneridae</taxon>
        <taxon>Pentapetalae</taxon>
        <taxon>rosids</taxon>
        <taxon>fabids</taxon>
        <taxon>Rosales</taxon>
        <taxon>Rhamnaceae</taxon>
        <taxon>Paliureae</taxon>
        <taxon>Ziziphus</taxon>
    </lineage>
</organism>
<dbReference type="PANTHER" id="PTHR32054">
    <property type="entry name" value="HEAVY CHAIN, PUTATIVE, EXPRESSED-RELATED-RELATED"/>
    <property type="match status" value="1"/>
</dbReference>
<proteinExistence type="inferred from homology"/>
<feature type="coiled-coil region" evidence="3">
    <location>
        <begin position="87"/>
        <end position="159"/>
    </location>
</feature>
<dbReference type="InterPro" id="IPR008545">
    <property type="entry name" value="Web"/>
</dbReference>
<feature type="coiled-coil region" evidence="3">
    <location>
        <begin position="188"/>
        <end position="369"/>
    </location>
</feature>
<name>A0A978VF75_ZIZJJ</name>
<dbReference type="AlphaFoldDB" id="A0A978VF75"/>
<dbReference type="Proteomes" id="UP000813462">
    <property type="component" value="Unassembled WGS sequence"/>
</dbReference>
<evidence type="ECO:0000256" key="1">
    <source>
        <dbReference type="ARBA" id="ARBA00005485"/>
    </source>
</evidence>
<dbReference type="EMBL" id="JAEACU010000005">
    <property type="protein sequence ID" value="KAH7529014.1"/>
    <property type="molecule type" value="Genomic_DNA"/>
</dbReference>
<keyword evidence="2 3" id="KW-0175">Coiled coil</keyword>
<protein>
    <submittedName>
        <fullName evidence="5">Uncharacterized protein</fullName>
    </submittedName>
</protein>
<dbReference type="Pfam" id="PF05701">
    <property type="entry name" value="WEMBL"/>
    <property type="match status" value="1"/>
</dbReference>
<sequence length="579" mass="65929">MEDMGVVDTKPIESVQASLCLFEEKGDQKKNRPTAMDESEIERELEEVLKDLANSKVQIEAKDAAYMQALLNLENYKKTACEHSAMLKNTEIERDRYKNECGEAAMRIDELKSKMKEMKDQLLESVKIGEQLEHVMNELKASKEELLRSEMELAALKDSESKALKQVELIEMDAKMDKQKVEELLKHVSELNDAILILEVAATEAEKEKFAMISEKDAQIQVAKMDIVQAQDQLKDMRKEVEMMEELENQFNAKCLYIEVLKSELKQEEEIRKSFEKDASDAINKSKLLKDEIDFKERKILSQEALIDAFKMELNQQKSELKNTNDSASKLSREVEKLNNDIVKAKAEINEISERETEAQVEIAMLKSEIHKGRSKIAAAEGAKARAEGVKSGLYLAVQQLAVDAGSAKKENERLKQEADKADEETDSSNSVNPHLENPTEELDASQINDTDSHVTISMKEYESLIKKAEKEDSNWLLASQEKDEELEILKKELEAANAKIAEFRNRAVQAVSRAETAEKAKAQIEDQLRKWREHKQKRKAALAALRDVSVPKEDESILTYSSLPRTYPQLGKVLNMKF</sequence>
<comment type="similarity">
    <text evidence="1">Belongs to the WEB family.</text>
</comment>
<dbReference type="GO" id="GO:0005829">
    <property type="term" value="C:cytosol"/>
    <property type="evidence" value="ECO:0007669"/>
    <property type="project" value="TreeGrafter"/>
</dbReference>
<feature type="coiled-coil region" evidence="3">
    <location>
        <begin position="477"/>
        <end position="538"/>
    </location>
</feature>
<comment type="caution">
    <text evidence="5">The sequence shown here is derived from an EMBL/GenBank/DDBJ whole genome shotgun (WGS) entry which is preliminary data.</text>
</comment>
<accession>A0A978VF75</accession>
<reference evidence="5" key="1">
    <citation type="journal article" date="2021" name="Front. Plant Sci.">
        <title>Chromosome-Scale Genome Assembly for Chinese Sour Jujube and Insights Into Its Genome Evolution and Domestication Signature.</title>
        <authorList>
            <person name="Shen L.-Y."/>
            <person name="Luo H."/>
            <person name="Wang X.-L."/>
            <person name="Wang X.-M."/>
            <person name="Qiu X.-J."/>
            <person name="Liu H."/>
            <person name="Zhou S.-S."/>
            <person name="Jia K.-H."/>
            <person name="Nie S."/>
            <person name="Bao Y.-T."/>
            <person name="Zhang R.-G."/>
            <person name="Yun Q.-Z."/>
            <person name="Chai Y.-H."/>
            <person name="Lu J.-Y."/>
            <person name="Li Y."/>
            <person name="Zhao S.-W."/>
            <person name="Mao J.-F."/>
            <person name="Jia S.-G."/>
            <person name="Mao Y.-M."/>
        </authorList>
    </citation>
    <scope>NUCLEOTIDE SEQUENCE</scope>
    <source>
        <strain evidence="5">AT0</strain>
        <tissue evidence="5">Leaf</tissue>
    </source>
</reference>
<evidence type="ECO:0000256" key="4">
    <source>
        <dbReference type="SAM" id="MobiDB-lite"/>
    </source>
</evidence>
<dbReference type="PANTHER" id="PTHR32054:SF17">
    <property type="entry name" value="EXPRESSED PROTEIN"/>
    <property type="match status" value="1"/>
</dbReference>
<gene>
    <name evidence="5" type="ORF">FEM48_Zijuj05G0138700</name>
</gene>